<keyword evidence="2" id="KW-0812">Transmembrane</keyword>
<gene>
    <name evidence="3" type="ORF">IWQ60_008588</name>
</gene>
<evidence type="ECO:0000256" key="2">
    <source>
        <dbReference type="SAM" id="Phobius"/>
    </source>
</evidence>
<proteinExistence type="predicted"/>
<feature type="transmembrane region" description="Helical" evidence="2">
    <location>
        <begin position="228"/>
        <end position="250"/>
    </location>
</feature>
<dbReference type="EMBL" id="JANBPT010000653">
    <property type="protein sequence ID" value="KAJ1915016.1"/>
    <property type="molecule type" value="Genomic_DNA"/>
</dbReference>
<keyword evidence="2" id="KW-0472">Membrane</keyword>
<comment type="caution">
    <text evidence="3">The sequence shown here is derived from an EMBL/GenBank/DDBJ whole genome shotgun (WGS) entry which is preliminary data.</text>
</comment>
<organism evidence="3 4">
    <name type="scientific">Tieghemiomyces parasiticus</name>
    <dbReference type="NCBI Taxonomy" id="78921"/>
    <lineage>
        <taxon>Eukaryota</taxon>
        <taxon>Fungi</taxon>
        <taxon>Fungi incertae sedis</taxon>
        <taxon>Zoopagomycota</taxon>
        <taxon>Kickxellomycotina</taxon>
        <taxon>Dimargaritomycetes</taxon>
        <taxon>Dimargaritales</taxon>
        <taxon>Dimargaritaceae</taxon>
        <taxon>Tieghemiomyces</taxon>
    </lineage>
</organism>
<protein>
    <submittedName>
        <fullName evidence="3">Uncharacterized protein</fullName>
    </submittedName>
</protein>
<name>A0A9W7ZRD8_9FUNG</name>
<reference evidence="3" key="1">
    <citation type="submission" date="2022-07" db="EMBL/GenBank/DDBJ databases">
        <title>Phylogenomic reconstructions and comparative analyses of Kickxellomycotina fungi.</title>
        <authorList>
            <person name="Reynolds N.K."/>
            <person name="Stajich J.E."/>
            <person name="Barry K."/>
            <person name="Grigoriev I.V."/>
            <person name="Crous P."/>
            <person name="Smith M.E."/>
        </authorList>
    </citation>
    <scope>NUCLEOTIDE SEQUENCE</scope>
    <source>
        <strain evidence="3">RSA 861</strain>
    </source>
</reference>
<feature type="region of interest" description="Disordered" evidence="1">
    <location>
        <begin position="1"/>
        <end position="95"/>
    </location>
</feature>
<dbReference type="AlphaFoldDB" id="A0A9W7ZRD8"/>
<evidence type="ECO:0000313" key="4">
    <source>
        <dbReference type="Proteomes" id="UP001150569"/>
    </source>
</evidence>
<keyword evidence="4" id="KW-1185">Reference proteome</keyword>
<evidence type="ECO:0000313" key="3">
    <source>
        <dbReference type="EMBL" id="KAJ1915016.1"/>
    </source>
</evidence>
<dbReference type="Proteomes" id="UP001150569">
    <property type="component" value="Unassembled WGS sequence"/>
</dbReference>
<feature type="compositionally biased region" description="Basic and acidic residues" evidence="1">
    <location>
        <begin position="1"/>
        <end position="11"/>
    </location>
</feature>
<sequence length="254" mass="27220">MVSLTEDEHGARGLSPHRSERRHSIEEVQAASLEPTTPYPYASLTDEYGRPQMYSPNGRPSYDSGQHLTPASAMHSGIGGTPNTTNPLSSGGHYAPSTLDPLGSYRLSFRPVAVTADPTSNVSARLAHRYEPVIVPILNDADPSAVASDEPTQPLPAKSATDAAIKSPGNPFVSAFANSGFAGANLPYFDPHHPAAKEVYPYIRERFGIVVDKPRPPLREFLWGNKGALCCSVTVVVIIIALAIVFVAVIEISY</sequence>
<keyword evidence="2" id="KW-1133">Transmembrane helix</keyword>
<evidence type="ECO:0000256" key="1">
    <source>
        <dbReference type="SAM" id="MobiDB-lite"/>
    </source>
</evidence>
<accession>A0A9W7ZRD8</accession>